<dbReference type="Pfam" id="PF08356">
    <property type="entry name" value="EF_assoc_2"/>
    <property type="match status" value="1"/>
</dbReference>
<dbReference type="PROSITE" id="PS51421">
    <property type="entry name" value="RAS"/>
    <property type="match status" value="1"/>
</dbReference>
<feature type="domain" description="Miro" evidence="20">
    <location>
        <begin position="473"/>
        <end position="643"/>
    </location>
</feature>
<comment type="similarity">
    <text evidence="3">Belongs to the mitochondrial Rho GTPase family.</text>
</comment>
<dbReference type="PROSITE" id="PS50222">
    <property type="entry name" value="EF_HAND_2"/>
    <property type="match status" value="1"/>
</dbReference>
<dbReference type="InterPro" id="IPR001806">
    <property type="entry name" value="Small_GTPase"/>
</dbReference>
<dbReference type="SUPFAM" id="SSF52540">
    <property type="entry name" value="P-loop containing nucleoside triphosphate hydrolases"/>
    <property type="match status" value="2"/>
</dbReference>
<dbReference type="GO" id="GO:0005525">
    <property type="term" value="F:GTP binding"/>
    <property type="evidence" value="ECO:0007669"/>
    <property type="project" value="UniProtKB-KW"/>
</dbReference>
<dbReference type="InterPro" id="IPR011992">
    <property type="entry name" value="EF-hand-dom_pair"/>
</dbReference>
<keyword evidence="12 18" id="KW-1133">Transmembrane helix</keyword>
<dbReference type="FunFam" id="3.40.50.300:FF:000553">
    <property type="entry name" value="Mitochondrial Rho GTPase"/>
    <property type="match status" value="1"/>
</dbReference>
<evidence type="ECO:0000256" key="12">
    <source>
        <dbReference type="ARBA" id="ARBA00022989"/>
    </source>
</evidence>
<evidence type="ECO:0000256" key="7">
    <source>
        <dbReference type="ARBA" id="ARBA00022737"/>
    </source>
</evidence>
<evidence type="ECO:0000259" key="19">
    <source>
        <dbReference type="PROSITE" id="PS50222"/>
    </source>
</evidence>
<comment type="subcellular location">
    <subcellularLocation>
        <location evidence="2">Mitochondrion outer membrane</location>
        <topology evidence="2">Single-pass type IV membrane protein</topology>
    </subcellularLocation>
</comment>
<dbReference type="Gene3D" id="3.40.50.300">
    <property type="entry name" value="P-loop containing nucleotide triphosphate hydrolases"/>
    <property type="match status" value="2"/>
</dbReference>
<dbReference type="SMART" id="SM00173">
    <property type="entry name" value="RAS"/>
    <property type="match status" value="1"/>
</dbReference>
<dbReference type="InterPro" id="IPR027417">
    <property type="entry name" value="P-loop_NTPase"/>
</dbReference>
<reference evidence="21 22" key="1">
    <citation type="journal article" date="2007" name="Proc. Natl. Acad. Sci. U.S.A.">
        <title>Dandruff-associated Malassezia genomes reveal convergent and divergent virulence traits shared with plant and human fungal pathogens.</title>
        <authorList>
            <person name="Xu J."/>
            <person name="Saunders C.W."/>
            <person name="Hu P."/>
            <person name="Grant R.A."/>
            <person name="Boekhout T."/>
            <person name="Kuramae E.E."/>
            <person name="Kronstad J.W."/>
            <person name="Deangelis Y.M."/>
            <person name="Reeder N.L."/>
            <person name="Johnstone K.R."/>
            <person name="Leland M."/>
            <person name="Fieno A.M."/>
            <person name="Begley W.M."/>
            <person name="Sun Y."/>
            <person name="Lacey M.P."/>
            <person name="Chaudhary T."/>
            <person name="Keough T."/>
            <person name="Chu L."/>
            <person name="Sears R."/>
            <person name="Yuan B."/>
            <person name="Dawson T.L.Jr."/>
        </authorList>
    </citation>
    <scope>NUCLEOTIDE SEQUENCE [LARGE SCALE GENOMIC DNA]</scope>
    <source>
        <strain evidence="22">ATCC MYA-4612 / CBS 7966</strain>
    </source>
</reference>
<dbReference type="GO" id="GO:0005741">
    <property type="term" value="C:mitochondrial outer membrane"/>
    <property type="evidence" value="ECO:0007669"/>
    <property type="project" value="UniProtKB-SubCell"/>
</dbReference>
<dbReference type="PANTHER" id="PTHR46819:SF1">
    <property type="entry name" value="EF-HAND CALCIUM-BINDING DOMAIN-CONTAINING PROTEIN 7"/>
    <property type="match status" value="1"/>
</dbReference>
<dbReference type="GeneID" id="5854631"/>
<feature type="transmembrane region" description="Helical" evidence="18">
    <location>
        <begin position="665"/>
        <end position="683"/>
    </location>
</feature>
<evidence type="ECO:0000313" key="21">
    <source>
        <dbReference type="EMBL" id="EDP43112.1"/>
    </source>
</evidence>
<dbReference type="Pfam" id="PF13202">
    <property type="entry name" value="EF-hand_5"/>
    <property type="match status" value="1"/>
</dbReference>
<comment type="function">
    <text evidence="1">Mitochondrial GTPase involved in mitochondrial trafficking. Probably involved in control of anterograde transport of mitochondria and their subcellular distribution.</text>
</comment>
<evidence type="ECO:0000256" key="9">
    <source>
        <dbReference type="ARBA" id="ARBA00022787"/>
    </source>
</evidence>
<name>A8Q530_MALGO</name>
<evidence type="ECO:0000256" key="5">
    <source>
        <dbReference type="ARBA" id="ARBA00022692"/>
    </source>
</evidence>
<evidence type="ECO:0000256" key="11">
    <source>
        <dbReference type="ARBA" id="ARBA00022837"/>
    </source>
</evidence>
<evidence type="ECO:0000256" key="17">
    <source>
        <dbReference type="SAM" id="MobiDB-lite"/>
    </source>
</evidence>
<dbReference type="STRING" id="425265.A8Q530"/>
<comment type="caution">
    <text evidence="21">The sequence shown here is derived from an EMBL/GenBank/DDBJ whole genome shotgun (WGS) entry which is preliminary data.</text>
</comment>
<organism evidence="21 22">
    <name type="scientific">Malassezia globosa (strain ATCC MYA-4612 / CBS 7966)</name>
    <name type="common">Dandruff-associated fungus</name>
    <dbReference type="NCBI Taxonomy" id="425265"/>
    <lineage>
        <taxon>Eukaryota</taxon>
        <taxon>Fungi</taxon>
        <taxon>Dikarya</taxon>
        <taxon>Basidiomycota</taxon>
        <taxon>Ustilaginomycotina</taxon>
        <taxon>Malasseziomycetes</taxon>
        <taxon>Malasseziales</taxon>
        <taxon>Malasseziaceae</taxon>
        <taxon>Malassezia</taxon>
    </lineage>
</organism>
<sequence length="761" mass="83075">MSHSHTEIRIVLAGDVGVGKSSLIMSLVKEGFVEHVQNVVPEITLPSEASPAGVTTKILDSGSGAAFQERLETELRRAHVVVLVYSVVDQESFERISSYWLPMMRSLGINVPVILVGNKVDQRPADIEEDALEDEIAPVMAEFKEVETCIECSASLTLNVGEIFFYAQKAVLYPTAPLYDSRSHTLKPACVDALRNIFHLCDSDKDGILSDEEINNFQFECFDAPLQLQELVGIKQLVMQGTHSDASMHLRDDGLTLAGFLYLHTLFIQRGRLETTWTVLWTFGYGMDLALTNTYVYPRFDVPHGMGVELSPLGYQFFTELFKAHDKDHDGALSASELEQLFQTAPGGQHPWGALNFPSGTVTDESGAVTLQGWLAQWSMTTLLEPRTTLAYLAYLGYPYFAHGMRASGSPPSSGTSSPCYVSAAPASYAWLDGTAVGNRSGCHARSALTTSALKLVRPRRLGERRRSHAEQCSVFLALVLGAHGSGKSALLRQLVGKPFRGKYAPTHRLQRAVAAVEQDGAERYLVLQEYGSHNEAEALRNPAKLERVSVIVFVYDSSDTHSFSYVSNLRQQYPHLASFPTLFVATKSDLDLARQRHEVQPDMYCRKLGLNIPHLGAGPLNVSAQLGEMAELYNIILSIAMDARGAVPAHGRSLGTVRLRWRTVALWLVAVSGSTAVLWTVWRLVFSSQTTAAVGLGSSGGTVNGSGSSSSHAARSWSLWWSSWWKTAPGVSSGNDVGFRSTPSATPSSASVTSILKSEL</sequence>
<dbReference type="Proteomes" id="UP000008837">
    <property type="component" value="Unassembled WGS sequence"/>
</dbReference>
<dbReference type="PANTHER" id="PTHR46819">
    <property type="entry name" value="EF-HAND CALCIUM-BINDING DOMAIN-CONTAINING PROTEIN 7"/>
    <property type="match status" value="1"/>
</dbReference>
<dbReference type="FunFam" id="1.10.238.10:FF:000011">
    <property type="entry name" value="Mitochondrial Rho GTPase"/>
    <property type="match status" value="1"/>
</dbReference>
<evidence type="ECO:0000256" key="10">
    <source>
        <dbReference type="ARBA" id="ARBA00022801"/>
    </source>
</evidence>
<dbReference type="Pfam" id="PF08355">
    <property type="entry name" value="EF_assoc_1"/>
    <property type="match status" value="1"/>
</dbReference>
<dbReference type="SMART" id="SM00054">
    <property type="entry name" value="EFh"/>
    <property type="match status" value="2"/>
</dbReference>
<dbReference type="OMA" id="HETTWGI"/>
<evidence type="ECO:0000256" key="6">
    <source>
        <dbReference type="ARBA" id="ARBA00022723"/>
    </source>
</evidence>
<dbReference type="KEGG" id="mgl:MGL_2708"/>
<feature type="domain" description="Miro" evidence="20">
    <location>
        <begin position="5"/>
        <end position="173"/>
    </location>
</feature>
<dbReference type="RefSeq" id="XP_001730326.1">
    <property type="nucleotide sequence ID" value="XM_001730274.1"/>
</dbReference>
<evidence type="ECO:0000256" key="4">
    <source>
        <dbReference type="ARBA" id="ARBA00019119"/>
    </source>
</evidence>
<evidence type="ECO:0000256" key="3">
    <source>
        <dbReference type="ARBA" id="ARBA00007981"/>
    </source>
</evidence>
<evidence type="ECO:0000256" key="2">
    <source>
        <dbReference type="ARBA" id="ARBA00004200"/>
    </source>
</evidence>
<evidence type="ECO:0000256" key="8">
    <source>
        <dbReference type="ARBA" id="ARBA00022741"/>
    </source>
</evidence>
<feature type="compositionally biased region" description="Low complexity" evidence="17">
    <location>
        <begin position="742"/>
        <end position="755"/>
    </location>
</feature>
<evidence type="ECO:0000259" key="20">
    <source>
        <dbReference type="PROSITE" id="PS51423"/>
    </source>
</evidence>
<proteinExistence type="inferred from homology"/>
<dbReference type="Pfam" id="PF00071">
    <property type="entry name" value="Ras"/>
    <property type="match status" value="2"/>
</dbReference>
<dbReference type="EMBL" id="AAYY01000009">
    <property type="protein sequence ID" value="EDP43112.1"/>
    <property type="molecule type" value="Genomic_DNA"/>
</dbReference>
<dbReference type="SMART" id="SM00174">
    <property type="entry name" value="RHO"/>
    <property type="match status" value="1"/>
</dbReference>
<dbReference type="InterPro" id="IPR020860">
    <property type="entry name" value="MIRO_dom"/>
</dbReference>
<keyword evidence="10" id="KW-0378">Hydrolase</keyword>
<gene>
    <name evidence="21" type="ORF">MGL_2708</name>
</gene>
<dbReference type="InterPro" id="IPR018247">
    <property type="entry name" value="EF_Hand_1_Ca_BS"/>
</dbReference>
<dbReference type="Gene3D" id="1.10.238.10">
    <property type="entry name" value="EF-hand"/>
    <property type="match status" value="2"/>
</dbReference>
<dbReference type="AlphaFoldDB" id="A8Q530"/>
<dbReference type="GO" id="GO:0003924">
    <property type="term" value="F:GTPase activity"/>
    <property type="evidence" value="ECO:0007669"/>
    <property type="project" value="InterPro"/>
</dbReference>
<dbReference type="PROSITE" id="PS51419">
    <property type="entry name" value="RAB"/>
    <property type="match status" value="1"/>
</dbReference>
<keyword evidence="5 18" id="KW-0812">Transmembrane</keyword>
<feature type="region of interest" description="Disordered" evidence="17">
    <location>
        <begin position="742"/>
        <end position="761"/>
    </location>
</feature>
<dbReference type="OrthoDB" id="10020961at2759"/>
<dbReference type="SMART" id="SM00175">
    <property type="entry name" value="RAB"/>
    <property type="match status" value="1"/>
</dbReference>
<keyword evidence="13" id="KW-0496">Mitochondrion</keyword>
<dbReference type="PRINTS" id="PR00449">
    <property type="entry name" value="RASTRNSFRMNG"/>
</dbReference>
<dbReference type="VEuPathDB" id="FungiDB:MGL_2708"/>
<accession>A8Q530</accession>
<evidence type="ECO:0000256" key="16">
    <source>
        <dbReference type="ARBA" id="ARBA00032646"/>
    </source>
</evidence>
<evidence type="ECO:0000256" key="15">
    <source>
        <dbReference type="ARBA" id="ARBA00023136"/>
    </source>
</evidence>
<keyword evidence="11" id="KW-0106">Calcium</keyword>
<dbReference type="InterPro" id="IPR013567">
    <property type="entry name" value="EF_hand_assoc_2"/>
</dbReference>
<dbReference type="PROSITE" id="PS51423">
    <property type="entry name" value="MIRO"/>
    <property type="match status" value="2"/>
</dbReference>
<keyword evidence="7" id="KW-0677">Repeat</keyword>
<evidence type="ECO:0000256" key="1">
    <source>
        <dbReference type="ARBA" id="ARBA00003481"/>
    </source>
</evidence>
<feature type="domain" description="EF-hand" evidence="19">
    <location>
        <begin position="313"/>
        <end position="348"/>
    </location>
</feature>
<dbReference type="FunCoup" id="A8Q530">
    <property type="interactions" value="311"/>
</dbReference>
<dbReference type="InterPro" id="IPR013566">
    <property type="entry name" value="EF_hand_assoc_1"/>
</dbReference>
<dbReference type="InterPro" id="IPR002048">
    <property type="entry name" value="EF_hand_dom"/>
</dbReference>
<keyword evidence="15 18" id="KW-0472">Membrane</keyword>
<evidence type="ECO:0000256" key="13">
    <source>
        <dbReference type="ARBA" id="ARBA00023128"/>
    </source>
</evidence>
<dbReference type="GO" id="GO:0005509">
    <property type="term" value="F:calcium ion binding"/>
    <property type="evidence" value="ECO:0007669"/>
    <property type="project" value="InterPro"/>
</dbReference>
<evidence type="ECO:0000256" key="14">
    <source>
        <dbReference type="ARBA" id="ARBA00023134"/>
    </source>
</evidence>
<keyword evidence="14" id="KW-0342">GTP-binding</keyword>
<keyword evidence="9" id="KW-1000">Mitochondrion outer membrane</keyword>
<keyword evidence="22" id="KW-1185">Reference proteome</keyword>
<protein>
    <recommendedName>
        <fullName evidence="4">Mitochondrial Rho GTPase 1</fullName>
    </recommendedName>
    <alternativeName>
        <fullName evidence="16">GTPase EF-hand protein of mitochondria 1</fullName>
    </alternativeName>
</protein>
<dbReference type="SUPFAM" id="SSF47473">
    <property type="entry name" value="EF-hand"/>
    <property type="match status" value="1"/>
</dbReference>
<evidence type="ECO:0000313" key="22">
    <source>
        <dbReference type="Proteomes" id="UP000008837"/>
    </source>
</evidence>
<dbReference type="InParanoid" id="A8Q530"/>
<keyword evidence="8" id="KW-0547">Nucleotide-binding</keyword>
<keyword evidence="6" id="KW-0479">Metal-binding</keyword>
<dbReference type="PROSITE" id="PS00018">
    <property type="entry name" value="EF_HAND_1"/>
    <property type="match status" value="2"/>
</dbReference>
<dbReference type="InterPro" id="IPR052266">
    <property type="entry name" value="Miro-EF-hand_domain"/>
</dbReference>
<evidence type="ECO:0000256" key="18">
    <source>
        <dbReference type="SAM" id="Phobius"/>
    </source>
</evidence>